<dbReference type="InterPro" id="IPR052022">
    <property type="entry name" value="26kDa_periplasmic_antigen"/>
</dbReference>
<dbReference type="Pfam" id="PF04402">
    <property type="entry name" value="SIMPL"/>
    <property type="match status" value="1"/>
</dbReference>
<dbReference type="GO" id="GO:0006974">
    <property type="term" value="P:DNA damage response"/>
    <property type="evidence" value="ECO:0007669"/>
    <property type="project" value="TreeGrafter"/>
</dbReference>
<feature type="chain" id="PRO_5033036592" evidence="1">
    <location>
        <begin position="22"/>
        <end position="233"/>
    </location>
</feature>
<feature type="signal peptide" evidence="1">
    <location>
        <begin position="1"/>
        <end position="21"/>
    </location>
</feature>
<keyword evidence="1" id="KW-0732">Signal</keyword>
<gene>
    <name evidence="2" type="ORF">H7F16_00170</name>
</gene>
<organism evidence="2 3">
    <name type="scientific">Paragemmobacter straminiformis</name>
    <dbReference type="NCBI Taxonomy" id="2045119"/>
    <lineage>
        <taxon>Bacteria</taxon>
        <taxon>Pseudomonadati</taxon>
        <taxon>Pseudomonadota</taxon>
        <taxon>Alphaproteobacteria</taxon>
        <taxon>Rhodobacterales</taxon>
        <taxon>Paracoccaceae</taxon>
        <taxon>Paragemmobacter</taxon>
    </lineage>
</organism>
<protein>
    <submittedName>
        <fullName evidence="2">SIMPL domain-containing protein</fullName>
    </submittedName>
</protein>
<evidence type="ECO:0000313" key="2">
    <source>
        <dbReference type="EMBL" id="MBC2833899.1"/>
    </source>
</evidence>
<dbReference type="Gene3D" id="3.30.110.170">
    <property type="entry name" value="Protein of unknown function (DUF541), domain 1"/>
    <property type="match status" value="1"/>
</dbReference>
<proteinExistence type="predicted"/>
<dbReference type="PANTHER" id="PTHR34387">
    <property type="entry name" value="SLR1258 PROTEIN"/>
    <property type="match status" value="1"/>
</dbReference>
<comment type="caution">
    <text evidence="2">The sequence shown here is derived from an EMBL/GenBank/DDBJ whole genome shotgun (WGS) entry which is preliminary data.</text>
</comment>
<reference evidence="2 3" key="1">
    <citation type="journal article" date="2017" name="Int. J. Syst. Evol. Microbiol.">
        <title>Gemmobacter straminiformis sp. nov., isolated from an artificial fountain.</title>
        <authorList>
            <person name="Kang J.Y."/>
            <person name="Kim M.J."/>
            <person name="Chun J."/>
            <person name="Son K.P."/>
            <person name="Jahng K.Y."/>
        </authorList>
    </citation>
    <scope>NUCLEOTIDE SEQUENCE [LARGE SCALE GENOMIC DNA]</scope>
    <source>
        <strain evidence="2 3">CAM-8</strain>
    </source>
</reference>
<dbReference type="InterPro" id="IPR007497">
    <property type="entry name" value="SIMPL/DUF541"/>
</dbReference>
<dbReference type="PANTHER" id="PTHR34387:SF1">
    <property type="entry name" value="PERIPLASMIC IMMUNOGENIC PROTEIN"/>
    <property type="match status" value="1"/>
</dbReference>
<sequence>MRYIPALCLAVLLPFAAPVLAEETVQPATITVTGEGNVVAAPDLATVSLGVTTQGVTAGEAMEANSTALTAVMERLKAAGIEDRDVQTSNLSLNPNWQQNDGTQAPKIVGYIAMNQVTVRVRKLDTVGQVLDAAITDGANTLNGISFGLNDPEPALDKARVDAVNAARKRAELLVGAAGAKLGRIVSMAESGGYNPGPMPMYRMAEAAADAVPVAAGEVGLTTSVTITFEIVQ</sequence>
<accession>A0A842I254</accession>
<evidence type="ECO:0000256" key="1">
    <source>
        <dbReference type="SAM" id="SignalP"/>
    </source>
</evidence>
<name>A0A842I254_9RHOB</name>
<dbReference type="Gene3D" id="3.30.70.2970">
    <property type="entry name" value="Protein of unknown function (DUF541), domain 2"/>
    <property type="match status" value="1"/>
</dbReference>
<evidence type="ECO:0000313" key="3">
    <source>
        <dbReference type="Proteomes" id="UP000555411"/>
    </source>
</evidence>
<keyword evidence="3" id="KW-1185">Reference proteome</keyword>
<dbReference type="RefSeq" id="WP_185795539.1">
    <property type="nucleotide sequence ID" value="NZ_JACLQD010000001.1"/>
</dbReference>
<dbReference type="AlphaFoldDB" id="A0A842I254"/>
<dbReference type="Proteomes" id="UP000555411">
    <property type="component" value="Unassembled WGS sequence"/>
</dbReference>
<dbReference type="EMBL" id="JACLQD010000001">
    <property type="protein sequence ID" value="MBC2833899.1"/>
    <property type="molecule type" value="Genomic_DNA"/>
</dbReference>